<keyword evidence="1" id="KW-1133">Transmembrane helix</keyword>
<protein>
    <submittedName>
        <fullName evidence="2">Uncharacterized protein</fullName>
    </submittedName>
</protein>
<dbReference type="AlphaFoldDB" id="A0A183KNV1"/>
<name>A0A183KNV1_9TREM</name>
<evidence type="ECO:0000313" key="2">
    <source>
        <dbReference type="WBParaSite" id="SCUD_0001673401-mRNA-1"/>
    </source>
</evidence>
<organism evidence="2">
    <name type="scientific">Schistosoma curassoni</name>
    <dbReference type="NCBI Taxonomy" id="6186"/>
    <lineage>
        <taxon>Eukaryota</taxon>
        <taxon>Metazoa</taxon>
        <taxon>Spiralia</taxon>
        <taxon>Lophotrochozoa</taxon>
        <taxon>Platyhelminthes</taxon>
        <taxon>Trematoda</taxon>
        <taxon>Digenea</taxon>
        <taxon>Strigeidida</taxon>
        <taxon>Schistosomatoidea</taxon>
        <taxon>Schistosomatidae</taxon>
        <taxon>Schistosoma</taxon>
    </lineage>
</organism>
<feature type="transmembrane region" description="Helical" evidence="1">
    <location>
        <begin position="25"/>
        <end position="46"/>
    </location>
</feature>
<reference evidence="2" key="1">
    <citation type="submission" date="2016-06" db="UniProtKB">
        <authorList>
            <consortium name="WormBaseParasite"/>
        </authorList>
    </citation>
    <scope>IDENTIFICATION</scope>
</reference>
<keyword evidence="1" id="KW-0472">Membrane</keyword>
<proteinExistence type="predicted"/>
<sequence length="48" mass="5570">MANHNSTYHRHQNPKTFTDLINLNFIYLGLLGFQKVFKCIIIITTASM</sequence>
<accession>A0A183KNV1</accession>
<keyword evidence="1" id="KW-0812">Transmembrane</keyword>
<evidence type="ECO:0000256" key="1">
    <source>
        <dbReference type="SAM" id="Phobius"/>
    </source>
</evidence>
<dbReference type="WBParaSite" id="SCUD_0001673401-mRNA-1">
    <property type="protein sequence ID" value="SCUD_0001673401-mRNA-1"/>
    <property type="gene ID" value="SCUD_0001673401"/>
</dbReference>